<name>A0ACB9JE64_9ASTR</name>
<dbReference type="Proteomes" id="UP001056120">
    <property type="component" value="Linkage Group LG04"/>
</dbReference>
<sequence>MELICDIDSSSSLQNGNFDNHAVSSAVDITSTHCGGMALAATLVSNEREGPVARYNLRSGFHTSDLQIPVI</sequence>
<evidence type="ECO:0000313" key="1">
    <source>
        <dbReference type="EMBL" id="KAI3817557.1"/>
    </source>
</evidence>
<dbReference type="EMBL" id="CM042021">
    <property type="protein sequence ID" value="KAI3817557.1"/>
    <property type="molecule type" value="Genomic_DNA"/>
</dbReference>
<reference evidence="2" key="1">
    <citation type="journal article" date="2022" name="Mol. Ecol. Resour.">
        <title>The genomes of chicory, endive, great burdock and yacon provide insights into Asteraceae palaeo-polyploidization history and plant inulin production.</title>
        <authorList>
            <person name="Fan W."/>
            <person name="Wang S."/>
            <person name="Wang H."/>
            <person name="Wang A."/>
            <person name="Jiang F."/>
            <person name="Liu H."/>
            <person name="Zhao H."/>
            <person name="Xu D."/>
            <person name="Zhang Y."/>
        </authorList>
    </citation>
    <scope>NUCLEOTIDE SEQUENCE [LARGE SCALE GENOMIC DNA]</scope>
    <source>
        <strain evidence="2">cv. Yunnan</strain>
    </source>
</reference>
<comment type="caution">
    <text evidence="1">The sequence shown here is derived from an EMBL/GenBank/DDBJ whole genome shotgun (WGS) entry which is preliminary data.</text>
</comment>
<accession>A0ACB9JE64</accession>
<reference evidence="1 2" key="2">
    <citation type="journal article" date="2022" name="Mol. Ecol. Resour.">
        <title>The genomes of chicory, endive, great burdock and yacon provide insights into Asteraceae paleo-polyploidization history and plant inulin production.</title>
        <authorList>
            <person name="Fan W."/>
            <person name="Wang S."/>
            <person name="Wang H."/>
            <person name="Wang A."/>
            <person name="Jiang F."/>
            <person name="Liu H."/>
            <person name="Zhao H."/>
            <person name="Xu D."/>
            <person name="Zhang Y."/>
        </authorList>
    </citation>
    <scope>NUCLEOTIDE SEQUENCE [LARGE SCALE GENOMIC DNA]</scope>
    <source>
        <strain evidence="2">cv. Yunnan</strain>
        <tissue evidence="1">Leaves</tissue>
    </source>
</reference>
<protein>
    <submittedName>
        <fullName evidence="1">Uncharacterized protein</fullName>
    </submittedName>
</protein>
<evidence type="ECO:0000313" key="2">
    <source>
        <dbReference type="Proteomes" id="UP001056120"/>
    </source>
</evidence>
<gene>
    <name evidence="1" type="ORF">L1987_11352</name>
</gene>
<organism evidence="1 2">
    <name type="scientific">Smallanthus sonchifolius</name>
    <dbReference type="NCBI Taxonomy" id="185202"/>
    <lineage>
        <taxon>Eukaryota</taxon>
        <taxon>Viridiplantae</taxon>
        <taxon>Streptophyta</taxon>
        <taxon>Embryophyta</taxon>
        <taxon>Tracheophyta</taxon>
        <taxon>Spermatophyta</taxon>
        <taxon>Magnoliopsida</taxon>
        <taxon>eudicotyledons</taxon>
        <taxon>Gunneridae</taxon>
        <taxon>Pentapetalae</taxon>
        <taxon>asterids</taxon>
        <taxon>campanulids</taxon>
        <taxon>Asterales</taxon>
        <taxon>Asteraceae</taxon>
        <taxon>Asteroideae</taxon>
        <taxon>Heliantheae alliance</taxon>
        <taxon>Millerieae</taxon>
        <taxon>Smallanthus</taxon>
    </lineage>
</organism>
<keyword evidence="2" id="KW-1185">Reference proteome</keyword>
<proteinExistence type="predicted"/>